<protein>
    <recommendedName>
        <fullName evidence="1">NAD(P)-binding domain-containing protein</fullName>
    </recommendedName>
</protein>
<feature type="domain" description="NAD(P)-binding" evidence="1">
    <location>
        <begin position="4"/>
        <end position="142"/>
    </location>
</feature>
<feature type="non-terminal residue" evidence="2">
    <location>
        <position position="142"/>
    </location>
</feature>
<accession>X1QXT2</accession>
<evidence type="ECO:0000259" key="1">
    <source>
        <dbReference type="Pfam" id="PF16363"/>
    </source>
</evidence>
<dbReference type="Pfam" id="PF16363">
    <property type="entry name" value="GDP_Man_Dehyd"/>
    <property type="match status" value="1"/>
</dbReference>
<organism evidence="2">
    <name type="scientific">marine sediment metagenome</name>
    <dbReference type="NCBI Taxonomy" id="412755"/>
    <lineage>
        <taxon>unclassified sequences</taxon>
        <taxon>metagenomes</taxon>
        <taxon>ecological metagenomes</taxon>
    </lineage>
</organism>
<sequence>MKILVTGIAGFIGSHLAERLVGQDLEVVGIDNLSSGVAENLSPIQTSGRFSFIKGDILDRETVLGALHDVDTVFHMAAQSSVPRSTEDPLGDFEVNVRGTLNVLECAVKAGAEKVIFGSSSTVYGEASALPTPENHPFSPIS</sequence>
<comment type="caution">
    <text evidence="2">The sequence shown here is derived from an EMBL/GenBank/DDBJ whole genome shotgun (WGS) entry which is preliminary data.</text>
</comment>
<dbReference type="EMBL" id="BARV01039267">
    <property type="protein sequence ID" value="GAI55685.1"/>
    <property type="molecule type" value="Genomic_DNA"/>
</dbReference>
<dbReference type="Gene3D" id="3.40.50.720">
    <property type="entry name" value="NAD(P)-binding Rossmann-like Domain"/>
    <property type="match status" value="1"/>
</dbReference>
<proteinExistence type="predicted"/>
<name>X1QXT2_9ZZZZ</name>
<evidence type="ECO:0000313" key="2">
    <source>
        <dbReference type="EMBL" id="GAI55685.1"/>
    </source>
</evidence>
<dbReference type="InterPro" id="IPR016040">
    <property type="entry name" value="NAD(P)-bd_dom"/>
</dbReference>
<dbReference type="PANTHER" id="PTHR43000">
    <property type="entry name" value="DTDP-D-GLUCOSE 4,6-DEHYDRATASE-RELATED"/>
    <property type="match status" value="1"/>
</dbReference>
<dbReference type="InterPro" id="IPR036291">
    <property type="entry name" value="NAD(P)-bd_dom_sf"/>
</dbReference>
<reference evidence="2" key="1">
    <citation type="journal article" date="2014" name="Front. Microbiol.">
        <title>High frequency of phylogenetically diverse reductive dehalogenase-homologous genes in deep subseafloor sedimentary metagenomes.</title>
        <authorList>
            <person name="Kawai M."/>
            <person name="Futagami T."/>
            <person name="Toyoda A."/>
            <person name="Takaki Y."/>
            <person name="Nishi S."/>
            <person name="Hori S."/>
            <person name="Arai W."/>
            <person name="Tsubouchi T."/>
            <person name="Morono Y."/>
            <person name="Uchiyama I."/>
            <person name="Ito T."/>
            <person name="Fujiyama A."/>
            <person name="Inagaki F."/>
            <person name="Takami H."/>
        </authorList>
    </citation>
    <scope>NUCLEOTIDE SEQUENCE</scope>
    <source>
        <strain evidence="2">Expedition CK06-06</strain>
    </source>
</reference>
<gene>
    <name evidence="2" type="ORF">S06H3_60235</name>
</gene>
<dbReference type="AlphaFoldDB" id="X1QXT2"/>
<dbReference type="SUPFAM" id="SSF51735">
    <property type="entry name" value="NAD(P)-binding Rossmann-fold domains"/>
    <property type="match status" value="1"/>
</dbReference>